<comment type="similarity">
    <text evidence="1">Belongs to the short-chain dehydrogenases/reductases (SDR) family.</text>
</comment>
<dbReference type="Gene3D" id="3.40.50.720">
    <property type="entry name" value="NAD(P)-binding Rossmann-like Domain"/>
    <property type="match status" value="1"/>
</dbReference>
<evidence type="ECO:0000256" key="1">
    <source>
        <dbReference type="ARBA" id="ARBA00006484"/>
    </source>
</evidence>
<dbReference type="InterPro" id="IPR002347">
    <property type="entry name" value="SDR_fam"/>
</dbReference>
<evidence type="ECO:0000313" key="6">
    <source>
        <dbReference type="Proteomes" id="UP000243515"/>
    </source>
</evidence>
<keyword evidence="3" id="KW-0560">Oxidoreductase</keyword>
<keyword evidence="2" id="KW-0521">NADP</keyword>
<dbReference type="AlphaFoldDB" id="A0A232LTB1"/>
<dbReference type="PRINTS" id="PR00081">
    <property type="entry name" value="GDHRDH"/>
</dbReference>
<comment type="caution">
    <text evidence="5">The sequence shown here is derived from an EMBL/GenBank/DDBJ whole genome shotgun (WGS) entry which is preliminary data.</text>
</comment>
<evidence type="ECO:0000256" key="3">
    <source>
        <dbReference type="ARBA" id="ARBA00023002"/>
    </source>
</evidence>
<name>A0A232LTB1_9EURO</name>
<dbReference type="Proteomes" id="UP000243515">
    <property type="component" value="Unassembled WGS sequence"/>
</dbReference>
<dbReference type="PANTHER" id="PTHR24320:SF252">
    <property type="entry name" value="DEHYDROGENASE_REDUCTASE FAMILY PROTEIN, PUTATIVE (AFU_ORTHOLOGUE AFUA_3G08550)-RELATED"/>
    <property type="match status" value="1"/>
</dbReference>
<evidence type="ECO:0000256" key="2">
    <source>
        <dbReference type="ARBA" id="ARBA00022857"/>
    </source>
</evidence>
<protein>
    <recommendedName>
        <fullName evidence="7">Ketoreductase (KR) domain-containing protein</fullName>
    </recommendedName>
</protein>
<evidence type="ECO:0008006" key="7">
    <source>
        <dbReference type="Google" id="ProtNLM"/>
    </source>
</evidence>
<dbReference type="GO" id="GO:0016491">
    <property type="term" value="F:oxidoreductase activity"/>
    <property type="evidence" value="ECO:0007669"/>
    <property type="project" value="UniProtKB-KW"/>
</dbReference>
<dbReference type="EMBL" id="NPHW01004926">
    <property type="protein sequence ID" value="OXV07324.1"/>
    <property type="molecule type" value="Genomic_DNA"/>
</dbReference>
<gene>
    <name evidence="5" type="ORF">Egran_04911</name>
</gene>
<organism evidence="5 6">
    <name type="scientific">Elaphomyces granulatus</name>
    <dbReference type="NCBI Taxonomy" id="519963"/>
    <lineage>
        <taxon>Eukaryota</taxon>
        <taxon>Fungi</taxon>
        <taxon>Dikarya</taxon>
        <taxon>Ascomycota</taxon>
        <taxon>Pezizomycotina</taxon>
        <taxon>Eurotiomycetes</taxon>
        <taxon>Eurotiomycetidae</taxon>
        <taxon>Eurotiales</taxon>
        <taxon>Elaphomycetaceae</taxon>
        <taxon>Elaphomyces</taxon>
    </lineage>
</organism>
<reference evidence="5 6" key="1">
    <citation type="journal article" date="2015" name="Environ. Microbiol.">
        <title>Metagenome sequence of Elaphomyces granulatus from sporocarp tissue reveals Ascomycota ectomycorrhizal fingerprints of genome expansion and a Proteobacteria-rich microbiome.</title>
        <authorList>
            <person name="Quandt C.A."/>
            <person name="Kohler A."/>
            <person name="Hesse C.N."/>
            <person name="Sharpton T.J."/>
            <person name="Martin F."/>
            <person name="Spatafora J.W."/>
        </authorList>
    </citation>
    <scope>NUCLEOTIDE SEQUENCE [LARGE SCALE GENOMIC DNA]</scope>
    <source>
        <strain evidence="5 6">OSC145934</strain>
    </source>
</reference>
<keyword evidence="6" id="KW-1185">Reference proteome</keyword>
<accession>A0A232LTB1</accession>
<dbReference type="Pfam" id="PF00106">
    <property type="entry name" value="adh_short"/>
    <property type="match status" value="1"/>
</dbReference>
<sequence length="379" mass="41979">MAFFLRPITPTASNIRLSGKTAIVTGPTAGLGFDTCRQLMELGCSTLILACRDISKGFKTCETLLSEHSVRAKNEKPPSMKVMELDLGDFNSVQSFADKVKSEIPIVDILILNAGVGFVGNLQLSKDGHEITLQTNYLSNALLVLELLPHLQQSALQTRTQTKITWLGSRSAYESNLARNLSVESSIFQHMDDPKNYSVKDRYADTKLLSYIFMSTLAKRLSSSPPLSLDDDTPNDKNHNNQMGFSDRNTESVIINMVCPGLIATDFTYKHLPLWAKLLVLLLLFLAARTVEQGVWSIINAVAVAGAESHGEFLLDKDVKAAPPFLSTPNGKRFRQQVWKETMMQIGKIRTTGLRQSRPSLNFHISPAEKVIDPARNSI</sequence>
<evidence type="ECO:0000256" key="4">
    <source>
        <dbReference type="SAM" id="MobiDB-lite"/>
    </source>
</evidence>
<dbReference type="OrthoDB" id="542013at2759"/>
<feature type="region of interest" description="Disordered" evidence="4">
    <location>
        <begin position="222"/>
        <end position="245"/>
    </location>
</feature>
<dbReference type="SUPFAM" id="SSF51735">
    <property type="entry name" value="NAD(P)-binding Rossmann-fold domains"/>
    <property type="match status" value="1"/>
</dbReference>
<proteinExistence type="inferred from homology"/>
<evidence type="ECO:0000313" key="5">
    <source>
        <dbReference type="EMBL" id="OXV07324.1"/>
    </source>
</evidence>
<dbReference type="InterPro" id="IPR036291">
    <property type="entry name" value="NAD(P)-bd_dom_sf"/>
</dbReference>
<dbReference type="PANTHER" id="PTHR24320">
    <property type="entry name" value="RETINOL DEHYDROGENASE"/>
    <property type="match status" value="1"/>
</dbReference>